<feature type="transmembrane region" description="Helical" evidence="1">
    <location>
        <begin position="12"/>
        <end position="34"/>
    </location>
</feature>
<dbReference type="OrthoDB" id="2017304at2759"/>
<feature type="transmembrane region" description="Helical" evidence="1">
    <location>
        <begin position="117"/>
        <end position="143"/>
    </location>
</feature>
<keyword evidence="3" id="KW-1185">Reference proteome</keyword>
<sequence length="205" mass="22900">MAASNSRRNSCSFINLLLSFLNFILFILSAASFAPTISLKMPPTSLGWAFLTISSISLLSSFIGFYSRLAHFCYITHVSLLLASSTGQLLGFLALFTKEESSISMLGSRRDPREAKVLVRLECGVLMAMFVMQMGVLILSFAVHSCLVREYEGLEAERDASVEKRRAKIARVQEESMANAEKIVELKNKEFDDKMKNKYGMNNDV</sequence>
<dbReference type="KEGG" id="egt:105970917"/>
<dbReference type="eggNOG" id="ENOG502QVGY">
    <property type="taxonomic scope" value="Eukaryota"/>
</dbReference>
<evidence type="ECO:0000313" key="2">
    <source>
        <dbReference type="EMBL" id="EYU25854.1"/>
    </source>
</evidence>
<dbReference type="AlphaFoldDB" id="A0A022QE00"/>
<evidence type="ECO:0000256" key="1">
    <source>
        <dbReference type="SAM" id="Phobius"/>
    </source>
</evidence>
<dbReference type="OMA" id="KSKYGQW"/>
<dbReference type="Proteomes" id="UP000030748">
    <property type="component" value="Unassembled WGS sequence"/>
</dbReference>
<keyword evidence="1" id="KW-0812">Transmembrane</keyword>
<evidence type="ECO:0000313" key="3">
    <source>
        <dbReference type="Proteomes" id="UP000030748"/>
    </source>
</evidence>
<proteinExistence type="predicted"/>
<organism evidence="2 3">
    <name type="scientific">Erythranthe guttata</name>
    <name type="common">Yellow monkey flower</name>
    <name type="synonym">Mimulus guttatus</name>
    <dbReference type="NCBI Taxonomy" id="4155"/>
    <lineage>
        <taxon>Eukaryota</taxon>
        <taxon>Viridiplantae</taxon>
        <taxon>Streptophyta</taxon>
        <taxon>Embryophyta</taxon>
        <taxon>Tracheophyta</taxon>
        <taxon>Spermatophyta</taxon>
        <taxon>Magnoliopsida</taxon>
        <taxon>eudicotyledons</taxon>
        <taxon>Gunneridae</taxon>
        <taxon>Pentapetalae</taxon>
        <taxon>asterids</taxon>
        <taxon>lamiids</taxon>
        <taxon>Lamiales</taxon>
        <taxon>Phrymaceae</taxon>
        <taxon>Erythranthe</taxon>
    </lineage>
</organism>
<name>A0A022QE00_ERYGU</name>
<protein>
    <submittedName>
        <fullName evidence="2">Uncharacterized protein</fullName>
    </submittedName>
</protein>
<keyword evidence="1" id="KW-0472">Membrane</keyword>
<keyword evidence="1" id="KW-1133">Transmembrane helix</keyword>
<gene>
    <name evidence="2" type="ORF">MIMGU_mgv1a013965mg</name>
</gene>
<feature type="transmembrane region" description="Helical" evidence="1">
    <location>
        <begin position="78"/>
        <end position="97"/>
    </location>
</feature>
<accession>A0A022QE00</accession>
<reference evidence="2 3" key="1">
    <citation type="journal article" date="2013" name="Proc. Natl. Acad. Sci. U.S.A.">
        <title>Fine-scale variation in meiotic recombination in Mimulus inferred from population shotgun sequencing.</title>
        <authorList>
            <person name="Hellsten U."/>
            <person name="Wright K.M."/>
            <person name="Jenkins J."/>
            <person name="Shu S."/>
            <person name="Yuan Y."/>
            <person name="Wessler S.R."/>
            <person name="Schmutz J."/>
            <person name="Willis J.H."/>
            <person name="Rokhsar D.S."/>
        </authorList>
    </citation>
    <scope>NUCLEOTIDE SEQUENCE [LARGE SCALE GENOMIC DNA]</scope>
    <source>
        <strain evidence="3">cv. DUN x IM62</strain>
    </source>
</reference>
<dbReference type="PhylomeDB" id="A0A022QE00"/>
<dbReference type="STRING" id="4155.A0A022QE00"/>
<dbReference type="PANTHER" id="PTHR39113">
    <property type="entry name" value="MEMBRANE LIPOPROTEIN-RELATED"/>
    <property type="match status" value="1"/>
</dbReference>
<dbReference type="EMBL" id="KI631864">
    <property type="protein sequence ID" value="EYU25854.1"/>
    <property type="molecule type" value="Genomic_DNA"/>
</dbReference>
<dbReference type="PANTHER" id="PTHR39113:SF1">
    <property type="entry name" value="MEMBRANE LIPOPROTEIN"/>
    <property type="match status" value="1"/>
</dbReference>
<feature type="transmembrane region" description="Helical" evidence="1">
    <location>
        <begin position="46"/>
        <end position="66"/>
    </location>
</feature>